<evidence type="ECO:0000313" key="4">
    <source>
        <dbReference type="Proteomes" id="UP000720189"/>
    </source>
</evidence>
<keyword evidence="2" id="KW-0732">Signal</keyword>
<comment type="caution">
    <text evidence="3">The sequence shown here is derived from an EMBL/GenBank/DDBJ whole genome shotgun (WGS) entry which is preliminary data.</text>
</comment>
<feature type="chain" id="PRO_5040486316" description="Secreted protein" evidence="2">
    <location>
        <begin position="27"/>
        <end position="104"/>
    </location>
</feature>
<keyword evidence="4" id="KW-1185">Reference proteome</keyword>
<dbReference type="GeneID" id="70215598"/>
<keyword evidence="1" id="KW-1133">Transmembrane helix</keyword>
<feature type="transmembrane region" description="Helical" evidence="1">
    <location>
        <begin position="80"/>
        <end position="103"/>
    </location>
</feature>
<dbReference type="AlphaFoldDB" id="A0A9P9HD61"/>
<organism evidence="3 4">
    <name type="scientific">Fusarium redolens</name>
    <dbReference type="NCBI Taxonomy" id="48865"/>
    <lineage>
        <taxon>Eukaryota</taxon>
        <taxon>Fungi</taxon>
        <taxon>Dikarya</taxon>
        <taxon>Ascomycota</taxon>
        <taxon>Pezizomycotina</taxon>
        <taxon>Sordariomycetes</taxon>
        <taxon>Hypocreomycetidae</taxon>
        <taxon>Hypocreales</taxon>
        <taxon>Nectriaceae</taxon>
        <taxon>Fusarium</taxon>
        <taxon>Fusarium redolens species complex</taxon>
    </lineage>
</organism>
<reference evidence="3" key="1">
    <citation type="journal article" date="2021" name="Nat. Commun.">
        <title>Genetic determinants of endophytism in the Arabidopsis root mycobiome.</title>
        <authorList>
            <person name="Mesny F."/>
            <person name="Miyauchi S."/>
            <person name="Thiergart T."/>
            <person name="Pickel B."/>
            <person name="Atanasova L."/>
            <person name="Karlsson M."/>
            <person name="Huettel B."/>
            <person name="Barry K.W."/>
            <person name="Haridas S."/>
            <person name="Chen C."/>
            <person name="Bauer D."/>
            <person name="Andreopoulos W."/>
            <person name="Pangilinan J."/>
            <person name="LaButti K."/>
            <person name="Riley R."/>
            <person name="Lipzen A."/>
            <person name="Clum A."/>
            <person name="Drula E."/>
            <person name="Henrissat B."/>
            <person name="Kohler A."/>
            <person name="Grigoriev I.V."/>
            <person name="Martin F.M."/>
            <person name="Hacquard S."/>
        </authorList>
    </citation>
    <scope>NUCLEOTIDE SEQUENCE</scope>
    <source>
        <strain evidence="3">MPI-CAGE-AT-0023</strain>
    </source>
</reference>
<evidence type="ECO:0000313" key="3">
    <source>
        <dbReference type="EMBL" id="KAH7255275.1"/>
    </source>
</evidence>
<keyword evidence="1" id="KW-0812">Transmembrane</keyword>
<feature type="signal peptide" evidence="2">
    <location>
        <begin position="1"/>
        <end position="26"/>
    </location>
</feature>
<proteinExistence type="predicted"/>
<name>A0A9P9HD61_FUSRE</name>
<dbReference type="Proteomes" id="UP000720189">
    <property type="component" value="Unassembled WGS sequence"/>
</dbReference>
<evidence type="ECO:0000256" key="1">
    <source>
        <dbReference type="SAM" id="Phobius"/>
    </source>
</evidence>
<accession>A0A9P9HD61</accession>
<dbReference type="RefSeq" id="XP_046050844.1">
    <property type="nucleotide sequence ID" value="XM_046185644.1"/>
</dbReference>
<gene>
    <name evidence="3" type="ORF">BKA55DRAFT_312323</name>
</gene>
<evidence type="ECO:0000256" key="2">
    <source>
        <dbReference type="SAM" id="SignalP"/>
    </source>
</evidence>
<dbReference type="EMBL" id="JAGMUX010000006">
    <property type="protein sequence ID" value="KAH7255275.1"/>
    <property type="molecule type" value="Genomic_DNA"/>
</dbReference>
<protein>
    <recommendedName>
        <fullName evidence="5">Secreted protein</fullName>
    </recommendedName>
</protein>
<sequence>MDITFLGLRLLFWFVTVFSCIEMTHSHCMRPFYGETKLFLYRDHSSSQSLTAQFHGDPALLLRNGGVYHHSLDSSFFVNYLFFFVFVFQRFGFAVPFFVFCFWV</sequence>
<keyword evidence="1" id="KW-0472">Membrane</keyword>
<evidence type="ECO:0008006" key="5">
    <source>
        <dbReference type="Google" id="ProtNLM"/>
    </source>
</evidence>